<dbReference type="Proteomes" id="UP000252558">
    <property type="component" value="Unassembled WGS sequence"/>
</dbReference>
<accession>A0A368NRE6</accession>
<evidence type="ECO:0000256" key="2">
    <source>
        <dbReference type="ARBA" id="ARBA00009035"/>
    </source>
</evidence>
<evidence type="ECO:0000256" key="3">
    <source>
        <dbReference type="ARBA" id="ARBA00022490"/>
    </source>
</evidence>
<evidence type="ECO:0000313" key="4">
    <source>
        <dbReference type="EMBL" id="RCU52493.1"/>
    </source>
</evidence>
<dbReference type="Pfam" id="PF04245">
    <property type="entry name" value="NA37"/>
    <property type="match status" value="1"/>
</dbReference>
<dbReference type="PANTHER" id="PTHR38772:SF1">
    <property type="entry name" value="NUCLEOID-ASSOCIATED PROTEIN YEJK"/>
    <property type="match status" value="1"/>
</dbReference>
<reference evidence="4 5" key="1">
    <citation type="submission" date="2018-07" db="EMBL/GenBank/DDBJ databases">
        <title>Corallincola holothuriorum sp. nov., a new facultative anaerobe isolated from sea cucumber Apostichopus japonicus.</title>
        <authorList>
            <person name="Xia H."/>
        </authorList>
    </citation>
    <scope>NUCLEOTIDE SEQUENCE [LARGE SCALE GENOMIC DNA]</scope>
    <source>
        <strain evidence="4 5">C4</strain>
    </source>
</reference>
<dbReference type="GO" id="GO:0043590">
    <property type="term" value="C:bacterial nucleoid"/>
    <property type="evidence" value="ECO:0007669"/>
    <property type="project" value="TreeGrafter"/>
</dbReference>
<dbReference type="RefSeq" id="WP_114336401.1">
    <property type="nucleotide sequence ID" value="NZ_QPID01000001.1"/>
</dbReference>
<comment type="subcellular location">
    <subcellularLocation>
        <location evidence="1">Cytoplasm</location>
        <location evidence="1">Nucleoid</location>
    </subcellularLocation>
</comment>
<proteinExistence type="inferred from homology"/>
<evidence type="ECO:0000256" key="1">
    <source>
        <dbReference type="ARBA" id="ARBA00004453"/>
    </source>
</evidence>
<name>A0A368NRE6_9GAMM</name>
<keyword evidence="5" id="KW-1185">Reference proteome</keyword>
<protein>
    <recommendedName>
        <fullName evidence="6">Nucleoid-associated protein YejK</fullName>
    </recommendedName>
</protein>
<dbReference type="EMBL" id="QPID01000001">
    <property type="protein sequence ID" value="RCU52493.1"/>
    <property type="molecule type" value="Genomic_DNA"/>
</dbReference>
<comment type="similarity">
    <text evidence="2">Belongs to the YejK family.</text>
</comment>
<organism evidence="4 5">
    <name type="scientific">Corallincola holothuriorum</name>
    <dbReference type="NCBI Taxonomy" id="2282215"/>
    <lineage>
        <taxon>Bacteria</taxon>
        <taxon>Pseudomonadati</taxon>
        <taxon>Pseudomonadota</taxon>
        <taxon>Gammaproteobacteria</taxon>
        <taxon>Alteromonadales</taxon>
        <taxon>Psychromonadaceae</taxon>
        <taxon>Corallincola</taxon>
    </lineage>
</organism>
<comment type="caution">
    <text evidence="4">The sequence shown here is derived from an EMBL/GenBank/DDBJ whole genome shotgun (WGS) entry which is preliminary data.</text>
</comment>
<dbReference type="GO" id="GO:0003727">
    <property type="term" value="F:single-stranded RNA binding"/>
    <property type="evidence" value="ECO:0007669"/>
    <property type="project" value="TreeGrafter"/>
</dbReference>
<dbReference type="PANTHER" id="PTHR38772">
    <property type="match status" value="1"/>
</dbReference>
<gene>
    <name evidence="4" type="ORF">DU002_00545</name>
</gene>
<sequence>MSLEIINADVHAIGLDATTNGLRIKNQNGLPLGDHALHDLIDNCHSTYNAKPAKGYAQFTTPEEQLESSFSEMLAVYLKQDTDFNVFSSQCAKRLIGAMGENEHVEEGLLILCHYRFVGREFLLFMFSSQTVALAFDQDLTLHQSTYLDLAKLQLAARLDIDAMREEQPMPLSFIRGRVGRKVSDFFLQFLNAEEFKEAKKQNEQLVEAVETYCSVAQLNAEEKQQVRLETSKYSKEQQQIGERLNIAQLSEVVGSVSGDSHGLLNQIADELPEELPPVSSVMNKVTRYSGQGRGVSLGFDRGLLGDTVLFDPVNESLTITKLPPNLLDQLKRSIG</sequence>
<dbReference type="InterPro" id="IPR007358">
    <property type="entry name" value="Nucleoid_associated_NdpA"/>
</dbReference>
<evidence type="ECO:0008006" key="6">
    <source>
        <dbReference type="Google" id="ProtNLM"/>
    </source>
</evidence>
<evidence type="ECO:0000313" key="5">
    <source>
        <dbReference type="Proteomes" id="UP000252558"/>
    </source>
</evidence>
<dbReference type="GO" id="GO:0003690">
    <property type="term" value="F:double-stranded DNA binding"/>
    <property type="evidence" value="ECO:0007669"/>
    <property type="project" value="TreeGrafter"/>
</dbReference>
<dbReference type="OrthoDB" id="9131762at2"/>
<keyword evidence="3" id="KW-0963">Cytoplasm</keyword>
<dbReference type="AlphaFoldDB" id="A0A368NRE6"/>